<name>A0ABV2Q5R8_9BURK</name>
<reference evidence="1 2" key="1">
    <citation type="submission" date="2024-06" db="EMBL/GenBank/DDBJ databases">
        <title>Sorghum-associated microbial communities from plants grown in Nebraska, USA.</title>
        <authorList>
            <person name="Schachtman D."/>
        </authorList>
    </citation>
    <scope>NUCLEOTIDE SEQUENCE [LARGE SCALE GENOMIC DNA]</scope>
    <source>
        <strain evidence="1 2">2709</strain>
    </source>
</reference>
<protein>
    <submittedName>
        <fullName evidence="1">Uncharacterized protein</fullName>
    </submittedName>
</protein>
<keyword evidence="2" id="KW-1185">Reference proteome</keyword>
<proteinExistence type="predicted"/>
<dbReference type="Proteomes" id="UP001549320">
    <property type="component" value="Unassembled WGS sequence"/>
</dbReference>
<dbReference type="EMBL" id="JBEPSH010000003">
    <property type="protein sequence ID" value="MET4576374.1"/>
    <property type="molecule type" value="Genomic_DNA"/>
</dbReference>
<evidence type="ECO:0000313" key="1">
    <source>
        <dbReference type="EMBL" id="MET4576374.1"/>
    </source>
</evidence>
<accession>A0ABV2Q5R8</accession>
<organism evidence="1 2">
    <name type="scientific">Ottowia thiooxydans</name>
    <dbReference type="NCBI Taxonomy" id="219182"/>
    <lineage>
        <taxon>Bacteria</taxon>
        <taxon>Pseudomonadati</taxon>
        <taxon>Pseudomonadota</taxon>
        <taxon>Betaproteobacteria</taxon>
        <taxon>Burkholderiales</taxon>
        <taxon>Comamonadaceae</taxon>
        <taxon>Ottowia</taxon>
    </lineage>
</organism>
<sequence>MTSARGAQDNARKKRMLGLTFPSEATFSSAD</sequence>
<comment type="caution">
    <text evidence="1">The sequence shown here is derived from an EMBL/GenBank/DDBJ whole genome shotgun (WGS) entry which is preliminary data.</text>
</comment>
<evidence type="ECO:0000313" key="2">
    <source>
        <dbReference type="Proteomes" id="UP001549320"/>
    </source>
</evidence>
<gene>
    <name evidence="1" type="ORF">ABIE13_001483</name>
</gene>